<dbReference type="SUPFAM" id="SSF57850">
    <property type="entry name" value="RING/U-box"/>
    <property type="match status" value="1"/>
</dbReference>
<feature type="compositionally biased region" description="Acidic residues" evidence="6">
    <location>
        <begin position="328"/>
        <end position="337"/>
    </location>
</feature>
<dbReference type="PANTHER" id="PTHR11224:SF10">
    <property type="entry name" value="IP09428P-RELATED"/>
    <property type="match status" value="1"/>
</dbReference>
<evidence type="ECO:0000313" key="9">
    <source>
        <dbReference type="EMBL" id="KAF5351543.1"/>
    </source>
</evidence>
<dbReference type="Pfam" id="PF00642">
    <property type="entry name" value="zf-CCCH"/>
    <property type="match status" value="1"/>
</dbReference>
<evidence type="ECO:0000256" key="1">
    <source>
        <dbReference type="ARBA" id="ARBA00022679"/>
    </source>
</evidence>
<evidence type="ECO:0000313" key="10">
    <source>
        <dbReference type="Proteomes" id="UP000559256"/>
    </source>
</evidence>
<dbReference type="Pfam" id="PF00097">
    <property type="entry name" value="zf-C3HC4"/>
    <property type="match status" value="1"/>
</dbReference>
<reference evidence="9 10" key="1">
    <citation type="journal article" date="2020" name="ISME J.">
        <title>Uncovering the hidden diversity of litter-decomposition mechanisms in mushroom-forming fungi.</title>
        <authorList>
            <person name="Floudas D."/>
            <person name="Bentzer J."/>
            <person name="Ahren D."/>
            <person name="Johansson T."/>
            <person name="Persson P."/>
            <person name="Tunlid A."/>
        </authorList>
    </citation>
    <scope>NUCLEOTIDE SEQUENCE [LARGE SCALE GENOMIC DNA]</scope>
    <source>
        <strain evidence="9 10">CBS 291.85</strain>
    </source>
</reference>
<accession>A0A8H5D1L8</accession>
<feature type="compositionally biased region" description="Low complexity" evidence="6">
    <location>
        <begin position="437"/>
        <end position="449"/>
    </location>
</feature>
<dbReference type="SMART" id="SM00356">
    <property type="entry name" value="ZnF_C3H1"/>
    <property type="match status" value="3"/>
</dbReference>
<dbReference type="Proteomes" id="UP000559256">
    <property type="component" value="Unassembled WGS sequence"/>
</dbReference>
<keyword evidence="3 5" id="KW-0863">Zinc-finger</keyword>
<feature type="zinc finger region" description="C3H1-type" evidence="5">
    <location>
        <begin position="8"/>
        <end position="36"/>
    </location>
</feature>
<feature type="zinc finger region" description="C3H1-type" evidence="5">
    <location>
        <begin position="49"/>
        <end position="76"/>
    </location>
</feature>
<dbReference type="AlphaFoldDB" id="A0A8H5D1L8"/>
<feature type="domain" description="C3H1-type" evidence="8">
    <location>
        <begin position="49"/>
        <end position="76"/>
    </location>
</feature>
<name>A0A8H5D1L8_9AGAR</name>
<evidence type="ECO:0000259" key="8">
    <source>
        <dbReference type="PROSITE" id="PS50103"/>
    </source>
</evidence>
<dbReference type="InterPro" id="IPR036855">
    <property type="entry name" value="Znf_CCCH_sf"/>
</dbReference>
<dbReference type="InterPro" id="IPR001841">
    <property type="entry name" value="Znf_RING"/>
</dbReference>
<proteinExistence type="predicted"/>
<comment type="caution">
    <text evidence="9">The sequence shown here is derived from an EMBL/GenBank/DDBJ whole genome shotgun (WGS) entry which is preliminary data.</text>
</comment>
<dbReference type="InterPro" id="IPR000571">
    <property type="entry name" value="Znf_CCCH"/>
</dbReference>
<keyword evidence="4 5" id="KW-0862">Zinc</keyword>
<feature type="domain" description="C3H1-type" evidence="8">
    <location>
        <begin position="8"/>
        <end position="36"/>
    </location>
</feature>
<dbReference type="GO" id="GO:0061630">
    <property type="term" value="F:ubiquitin protein ligase activity"/>
    <property type="evidence" value="ECO:0007669"/>
    <property type="project" value="InterPro"/>
</dbReference>
<dbReference type="Gene3D" id="3.30.40.10">
    <property type="entry name" value="Zinc/RING finger domain, C3HC4 (zinc finger)"/>
    <property type="match status" value="1"/>
</dbReference>
<keyword evidence="1" id="KW-0808">Transferase</keyword>
<evidence type="ECO:0000259" key="7">
    <source>
        <dbReference type="PROSITE" id="PS50089"/>
    </source>
</evidence>
<dbReference type="InterPro" id="IPR017907">
    <property type="entry name" value="Znf_RING_CS"/>
</dbReference>
<evidence type="ECO:0008006" key="11">
    <source>
        <dbReference type="Google" id="ProtNLM"/>
    </source>
</evidence>
<evidence type="ECO:0000256" key="5">
    <source>
        <dbReference type="PROSITE-ProRule" id="PRU00723"/>
    </source>
</evidence>
<dbReference type="PROSITE" id="PS00518">
    <property type="entry name" value="ZF_RING_1"/>
    <property type="match status" value="1"/>
</dbReference>
<dbReference type="PANTHER" id="PTHR11224">
    <property type="entry name" value="MAKORIN-RELATED"/>
    <property type="match status" value="1"/>
</dbReference>
<dbReference type="EMBL" id="JAACJM010000069">
    <property type="protein sequence ID" value="KAF5351543.1"/>
    <property type="molecule type" value="Genomic_DNA"/>
</dbReference>
<evidence type="ECO:0000256" key="2">
    <source>
        <dbReference type="ARBA" id="ARBA00022723"/>
    </source>
</evidence>
<dbReference type="SMART" id="SM00184">
    <property type="entry name" value="RING"/>
    <property type="match status" value="1"/>
</dbReference>
<dbReference type="InterPro" id="IPR045072">
    <property type="entry name" value="MKRN-like"/>
</dbReference>
<evidence type="ECO:0000256" key="6">
    <source>
        <dbReference type="SAM" id="MobiDB-lite"/>
    </source>
</evidence>
<dbReference type="PROSITE" id="PS50089">
    <property type="entry name" value="ZF_RING_2"/>
    <property type="match status" value="1"/>
</dbReference>
<organism evidence="9 10">
    <name type="scientific">Tetrapyrgos nigripes</name>
    <dbReference type="NCBI Taxonomy" id="182062"/>
    <lineage>
        <taxon>Eukaryota</taxon>
        <taxon>Fungi</taxon>
        <taxon>Dikarya</taxon>
        <taxon>Basidiomycota</taxon>
        <taxon>Agaricomycotina</taxon>
        <taxon>Agaricomycetes</taxon>
        <taxon>Agaricomycetidae</taxon>
        <taxon>Agaricales</taxon>
        <taxon>Marasmiineae</taxon>
        <taxon>Marasmiaceae</taxon>
        <taxon>Tetrapyrgos</taxon>
    </lineage>
</organism>
<evidence type="ECO:0000256" key="4">
    <source>
        <dbReference type="ARBA" id="ARBA00022833"/>
    </source>
</evidence>
<dbReference type="GO" id="GO:0000209">
    <property type="term" value="P:protein polyubiquitination"/>
    <property type="evidence" value="ECO:0007669"/>
    <property type="project" value="InterPro"/>
</dbReference>
<keyword evidence="10" id="KW-1185">Reference proteome</keyword>
<feature type="region of interest" description="Disordered" evidence="6">
    <location>
        <begin position="483"/>
        <end position="513"/>
    </location>
</feature>
<dbReference type="GO" id="GO:0008270">
    <property type="term" value="F:zinc ion binding"/>
    <property type="evidence" value="ECO:0007669"/>
    <property type="project" value="UniProtKB-KW"/>
</dbReference>
<feature type="region of interest" description="Disordered" evidence="6">
    <location>
        <begin position="437"/>
        <end position="464"/>
    </location>
</feature>
<dbReference type="Gene3D" id="3.30.1370.210">
    <property type="match status" value="1"/>
</dbReference>
<feature type="domain" description="RING-type" evidence="7">
    <location>
        <begin position="90"/>
        <end position="141"/>
    </location>
</feature>
<dbReference type="OrthoDB" id="250836at2759"/>
<sequence>MVDRPSTSKPRGICRYYTLPRGCFAGKHCKFLHADPAVDEGPNAKLTPYDQAKSCRYYAQGFCKRGDKCWFLHVPQTSQPEHATEEDELCSICLEKPSIYGLLTGCSHVFCMTCLKQWREPAAKSMDMIYSGVHKKCPMCRVPSKFIVPSSLFFKHDSPRKAEIVEAYKRSMARVPCRYFTRSLAKDKNNPLCPFGKDCFYQHIKEDGTPHVFTDGIEASMRRYRTRSRHDISNEVLNDFFATIRTPYDFFTRLLQDERLDQIQATIQAVRDSLNRVDPGPSRRSDSPWDGFNWRLDGLATPYEDISFEMDVQMFPGLVSLNGNTTFVDDEDDDDLPPLEGLVPPSSPAFNTGAGARREGEDREEEDSASNASMPDLQSVENIDDSDLEMAGLWITDDESDDDEFDHPDVAIADAFASGVLSPRPVVAELEVVALSPPDVSDSPRSSSVEVGTMPSMDSDSGSGGLEALEDIEVIRPPFVTDGRGRVIGASGENGEESSEEPSLCLGRYMEID</sequence>
<feature type="zinc finger region" description="C3H1-type" evidence="5">
    <location>
        <begin position="171"/>
        <end position="206"/>
    </location>
</feature>
<dbReference type="InterPro" id="IPR018957">
    <property type="entry name" value="Znf_C3HC4_RING-type"/>
</dbReference>
<dbReference type="PROSITE" id="PS50103">
    <property type="entry name" value="ZF_C3H1"/>
    <property type="match status" value="3"/>
</dbReference>
<feature type="region of interest" description="Disordered" evidence="6">
    <location>
        <begin position="328"/>
        <end position="381"/>
    </location>
</feature>
<dbReference type="InterPro" id="IPR013083">
    <property type="entry name" value="Znf_RING/FYVE/PHD"/>
</dbReference>
<dbReference type="SUPFAM" id="SSF90229">
    <property type="entry name" value="CCCH zinc finger"/>
    <property type="match status" value="1"/>
</dbReference>
<gene>
    <name evidence="9" type="ORF">D9758_007178</name>
</gene>
<protein>
    <recommendedName>
        <fullName evidence="11">RING-type E3 ubiquitin transferase</fullName>
    </recommendedName>
</protein>
<evidence type="ECO:0000256" key="3">
    <source>
        <dbReference type="ARBA" id="ARBA00022771"/>
    </source>
</evidence>
<keyword evidence="2 5" id="KW-0479">Metal-binding</keyword>
<feature type="domain" description="C3H1-type" evidence="8">
    <location>
        <begin position="171"/>
        <end position="206"/>
    </location>
</feature>